<dbReference type="InParanoid" id="C1FJ27"/>
<feature type="region of interest" description="Disordered" evidence="1">
    <location>
        <begin position="1"/>
        <end position="27"/>
    </location>
</feature>
<sequence>MPKEFTGWDNNSTNARPGFSRAVGRSLVPGRSGSDYPKYTFEGAVEITSQRNTRGTLQYWEGVKAGTEDPEANFRIAKETRARQRSSAVGAALKFPPEILGDVYGDPVEAKKRAQLQRALSHDQRAALQKELLDGWAQVAGDDKAMKSAFSAMKEPSEAAPPAPDTPVKVDLVVTESPTKDEPANAPPPSAFKRSMPTVPYSQCYTDVVSYGGVKNEAFTSISA</sequence>
<evidence type="ECO:0000256" key="1">
    <source>
        <dbReference type="SAM" id="MobiDB-lite"/>
    </source>
</evidence>
<evidence type="ECO:0000313" key="2">
    <source>
        <dbReference type="EMBL" id="ACO70517.1"/>
    </source>
</evidence>
<keyword evidence="3" id="KW-1185">Reference proteome</keyword>
<protein>
    <submittedName>
        <fullName evidence="2">Uncharacterized protein</fullName>
    </submittedName>
</protein>
<evidence type="ECO:0000313" key="3">
    <source>
        <dbReference type="Proteomes" id="UP000002009"/>
    </source>
</evidence>
<accession>C1FJ27</accession>
<gene>
    <name evidence="2" type="ORF">MICPUN_63137</name>
</gene>
<organism evidence="2 3">
    <name type="scientific">Micromonas commoda (strain RCC299 / NOUM17 / CCMP2709)</name>
    <name type="common">Picoplanktonic green alga</name>
    <dbReference type="NCBI Taxonomy" id="296587"/>
    <lineage>
        <taxon>Eukaryota</taxon>
        <taxon>Viridiplantae</taxon>
        <taxon>Chlorophyta</taxon>
        <taxon>Mamiellophyceae</taxon>
        <taxon>Mamiellales</taxon>
        <taxon>Mamiellaceae</taxon>
        <taxon>Micromonas</taxon>
    </lineage>
</organism>
<name>C1FJ27_MICCC</name>
<dbReference type="RefSeq" id="XP_002509259.1">
    <property type="nucleotide sequence ID" value="XM_002509213.1"/>
</dbReference>
<feature type="region of interest" description="Disordered" evidence="1">
    <location>
        <begin position="152"/>
        <end position="197"/>
    </location>
</feature>
<dbReference type="KEGG" id="mis:MICPUN_63137"/>
<dbReference type="EMBL" id="CP001577">
    <property type="protein sequence ID" value="ACO70517.1"/>
    <property type="molecule type" value="Genomic_DNA"/>
</dbReference>
<dbReference type="GeneID" id="8247911"/>
<dbReference type="OMA" id="MASAYKE"/>
<dbReference type="AlphaFoldDB" id="C1FJ27"/>
<dbReference type="Proteomes" id="UP000002009">
    <property type="component" value="Chromosome 12"/>
</dbReference>
<reference evidence="2 3" key="1">
    <citation type="journal article" date="2009" name="Science">
        <title>Green evolution and dynamic adaptations revealed by genomes of the marine picoeukaryotes Micromonas.</title>
        <authorList>
            <person name="Worden A.Z."/>
            <person name="Lee J.H."/>
            <person name="Mock T."/>
            <person name="Rouze P."/>
            <person name="Simmons M.P."/>
            <person name="Aerts A.L."/>
            <person name="Allen A.E."/>
            <person name="Cuvelier M.L."/>
            <person name="Derelle E."/>
            <person name="Everett M.V."/>
            <person name="Foulon E."/>
            <person name="Grimwood J."/>
            <person name="Gundlach H."/>
            <person name="Henrissat B."/>
            <person name="Napoli C."/>
            <person name="McDonald S.M."/>
            <person name="Parker M.S."/>
            <person name="Rombauts S."/>
            <person name="Salamov A."/>
            <person name="Von Dassow P."/>
            <person name="Badger J.H."/>
            <person name="Coutinho P.M."/>
            <person name="Demir E."/>
            <person name="Dubchak I."/>
            <person name="Gentemann C."/>
            <person name="Eikrem W."/>
            <person name="Gready J.E."/>
            <person name="John U."/>
            <person name="Lanier W."/>
            <person name="Lindquist E.A."/>
            <person name="Lucas S."/>
            <person name="Mayer K.F."/>
            <person name="Moreau H."/>
            <person name="Not F."/>
            <person name="Otillar R."/>
            <person name="Panaud O."/>
            <person name="Pangilinan J."/>
            <person name="Paulsen I."/>
            <person name="Piegu B."/>
            <person name="Poliakov A."/>
            <person name="Robbens S."/>
            <person name="Schmutz J."/>
            <person name="Toulza E."/>
            <person name="Wyss T."/>
            <person name="Zelensky A."/>
            <person name="Zhou K."/>
            <person name="Armbrust E.V."/>
            <person name="Bhattacharya D."/>
            <person name="Goodenough U.W."/>
            <person name="Van de Peer Y."/>
            <person name="Grigoriev I.V."/>
        </authorList>
    </citation>
    <scope>NUCLEOTIDE SEQUENCE [LARGE SCALE GENOMIC DNA]</scope>
    <source>
        <strain evidence="3">RCC299 / NOUM17</strain>
    </source>
</reference>
<proteinExistence type="predicted"/>